<keyword evidence="3" id="KW-0498">Mitosis</keyword>
<dbReference type="Pfam" id="PF12896">
    <property type="entry name" value="ANAPC4"/>
    <property type="match status" value="1"/>
</dbReference>
<evidence type="ECO:0000256" key="5">
    <source>
        <dbReference type="ARBA" id="ARBA00023306"/>
    </source>
</evidence>
<dbReference type="PANTHER" id="PTHR13260:SF0">
    <property type="entry name" value="ANAPHASE-PROMOTING COMPLEX SUBUNIT 4"/>
    <property type="match status" value="1"/>
</dbReference>
<protein>
    <recommendedName>
        <fullName evidence="1">Anaphase-promoting complex subunit 4</fullName>
    </recommendedName>
</protein>
<evidence type="ECO:0000256" key="2">
    <source>
        <dbReference type="ARBA" id="ARBA00022618"/>
    </source>
</evidence>
<name>A0AAN8A9B9_9SACH</name>
<gene>
    <name evidence="7" type="ORF">RI543_001377</name>
</gene>
<reference evidence="8" key="1">
    <citation type="submission" date="2023-07" db="EMBL/GenBank/DDBJ databases">
        <title>A draft genome of Kazachstania heterogenica Y-27499.</title>
        <authorList>
            <person name="Donic C."/>
            <person name="Kralova J.S."/>
            <person name="Fidel L."/>
            <person name="Ben-Dor S."/>
            <person name="Jung S."/>
        </authorList>
    </citation>
    <scope>NUCLEOTIDE SEQUENCE [LARGE SCALE GENOMIC DNA]</scope>
    <source>
        <strain evidence="8">Y27499</strain>
    </source>
</reference>
<organism evidence="7 8">
    <name type="scientific">Arxiozyma heterogenica</name>
    <dbReference type="NCBI Taxonomy" id="278026"/>
    <lineage>
        <taxon>Eukaryota</taxon>
        <taxon>Fungi</taxon>
        <taxon>Dikarya</taxon>
        <taxon>Ascomycota</taxon>
        <taxon>Saccharomycotina</taxon>
        <taxon>Saccharomycetes</taxon>
        <taxon>Saccharomycetales</taxon>
        <taxon>Saccharomycetaceae</taxon>
        <taxon>Arxiozyma</taxon>
    </lineage>
</organism>
<dbReference type="InterPro" id="IPR024789">
    <property type="entry name" value="APC4"/>
</dbReference>
<dbReference type="Proteomes" id="UP001306508">
    <property type="component" value="Unassembled WGS sequence"/>
</dbReference>
<dbReference type="PANTHER" id="PTHR13260">
    <property type="entry name" value="ANAPHASE PROMOTING COMPLEX SUBUNIT 4 APC4"/>
    <property type="match status" value="1"/>
</dbReference>
<evidence type="ECO:0000259" key="6">
    <source>
        <dbReference type="Pfam" id="PF12896"/>
    </source>
</evidence>
<evidence type="ECO:0000313" key="7">
    <source>
        <dbReference type="EMBL" id="KAK5780990.1"/>
    </source>
</evidence>
<dbReference type="GO" id="GO:0051301">
    <property type="term" value="P:cell division"/>
    <property type="evidence" value="ECO:0007669"/>
    <property type="project" value="UniProtKB-KW"/>
</dbReference>
<keyword evidence="4" id="KW-0833">Ubl conjugation pathway</keyword>
<evidence type="ECO:0000256" key="1">
    <source>
        <dbReference type="ARBA" id="ARBA00016067"/>
    </source>
</evidence>
<evidence type="ECO:0000256" key="3">
    <source>
        <dbReference type="ARBA" id="ARBA00022776"/>
    </source>
</evidence>
<dbReference type="InterPro" id="IPR024790">
    <property type="entry name" value="APC4_long_dom"/>
</dbReference>
<keyword evidence="8" id="KW-1185">Reference proteome</keyword>
<feature type="domain" description="Anaphase-promoting complex subunit 4 long" evidence="6">
    <location>
        <begin position="247"/>
        <end position="428"/>
    </location>
</feature>
<keyword evidence="2" id="KW-0132">Cell division</keyword>
<evidence type="ECO:0000313" key="8">
    <source>
        <dbReference type="Proteomes" id="UP001306508"/>
    </source>
</evidence>
<accession>A0AAN8A9B9</accession>
<dbReference type="GO" id="GO:0005680">
    <property type="term" value="C:anaphase-promoting complex"/>
    <property type="evidence" value="ECO:0007669"/>
    <property type="project" value="InterPro"/>
</dbReference>
<dbReference type="AlphaFoldDB" id="A0AAN8A9B9"/>
<sequence>MLLNGLLTPKEGYYATFNKQLKVYATRGEKSIQVKRLHKGLTNNNNNNDNDNDNNKSQNLVSSIFIRDLNQVVTCNWDLINGKYLTIFFKDGSIRINDMLQNGKLVAFLRTKLNDIDFGYWDRIIIRKDRYDENESMSFNYDILDLLPKLVKYNSKDEPPNMFLYVPQVPIWRTYKQKIIDIHLLHQSVTDSFVLVIDGEYIINLSDSNPNKKLCKILKETDGLYSCYYENGFIKEIDVRSILNNNSKGKFLTLIQTYSLIDDYFEFWKYHINTILQDLVLPFLTFTHKLKDEEIHGFNIYEHLVTLFFDGIVSNKLADWLKYSLSEKNLEMLQVMIDQAYKTTTQILMMCIIPVIERLLILTNQLQSILLSIQLINQGKMAELEQISIIEAKQIIKKCQELLKKTIEKIKIITHENSLLKILLIWLDDKRNSVIDEDHIDNLDINSDSSYGFQIMDGLDIIFGRDTKYDILDSSIFLETIKLCKDQLQKVNKLYVIELLTSGLVIGDFIPFMNHIYGSKFIALLDIEMTTFGDNQIIIYIVKILDNTEYQIKLGLMDYNDHSVKKDVKIPYANIEDVTGIHIAKDTIIKKEYSENDEDVAGDSIIFNDKICIITQYHDTEYRKHVCHILKEPLSPFRTDANLNKHHDLLKSFIPCMELSFCGDTL</sequence>
<dbReference type="EMBL" id="JAWIZZ010000038">
    <property type="protein sequence ID" value="KAK5780990.1"/>
    <property type="molecule type" value="Genomic_DNA"/>
</dbReference>
<dbReference type="GO" id="GO:0070979">
    <property type="term" value="P:protein K11-linked ubiquitination"/>
    <property type="evidence" value="ECO:0007669"/>
    <property type="project" value="TreeGrafter"/>
</dbReference>
<proteinExistence type="predicted"/>
<comment type="caution">
    <text evidence="7">The sequence shown here is derived from an EMBL/GenBank/DDBJ whole genome shotgun (WGS) entry which is preliminary data.</text>
</comment>
<keyword evidence="5" id="KW-0131">Cell cycle</keyword>
<evidence type="ECO:0000256" key="4">
    <source>
        <dbReference type="ARBA" id="ARBA00022786"/>
    </source>
</evidence>
<dbReference type="GO" id="GO:0034399">
    <property type="term" value="C:nuclear periphery"/>
    <property type="evidence" value="ECO:0007669"/>
    <property type="project" value="TreeGrafter"/>
</dbReference>
<dbReference type="GO" id="GO:0031145">
    <property type="term" value="P:anaphase-promoting complex-dependent catabolic process"/>
    <property type="evidence" value="ECO:0007669"/>
    <property type="project" value="InterPro"/>
</dbReference>